<dbReference type="EMBL" id="QKWP01000100">
    <property type="protein sequence ID" value="RIB27392.1"/>
    <property type="molecule type" value="Genomic_DNA"/>
</dbReference>
<accession>A0A397W002</accession>
<comment type="caution">
    <text evidence="1">The sequence shown here is derived from an EMBL/GenBank/DDBJ whole genome shotgun (WGS) entry which is preliminary data.</text>
</comment>
<dbReference type="OrthoDB" id="3044029at2759"/>
<dbReference type="AlphaFoldDB" id="A0A397W002"/>
<dbReference type="STRING" id="44941.A0A397W002"/>
<sequence length="143" mass="15414">MTVTIQSEDMFCFFLPRNQGQDIGSSEVDAIAFCINYSPNALNAKIFPDGLVKTMYYDSGPGYVQMTGTIDGTVYLNSSDGGGQYDINAPSGASCHGYDSFVNLVEPNIGRFCIRCCDSSAANMCDTSRSTDGCEKIIGGRYD</sequence>
<keyword evidence="2" id="KW-1185">Reference proteome</keyword>
<gene>
    <name evidence="1" type="ORF">C2G38_1953421</name>
</gene>
<protein>
    <submittedName>
        <fullName evidence="1">Uncharacterized protein</fullName>
    </submittedName>
</protein>
<proteinExistence type="predicted"/>
<evidence type="ECO:0000313" key="2">
    <source>
        <dbReference type="Proteomes" id="UP000266673"/>
    </source>
</evidence>
<dbReference type="Proteomes" id="UP000266673">
    <property type="component" value="Unassembled WGS sequence"/>
</dbReference>
<evidence type="ECO:0000313" key="1">
    <source>
        <dbReference type="EMBL" id="RIB27392.1"/>
    </source>
</evidence>
<name>A0A397W002_9GLOM</name>
<reference evidence="1 2" key="1">
    <citation type="submission" date="2018-06" db="EMBL/GenBank/DDBJ databases">
        <title>Comparative genomics reveals the genomic features of Rhizophagus irregularis, R. cerebriforme, R. diaphanum and Gigaspora rosea, and their symbiotic lifestyle signature.</title>
        <authorList>
            <person name="Morin E."/>
            <person name="San Clemente H."/>
            <person name="Chen E.C.H."/>
            <person name="De La Providencia I."/>
            <person name="Hainaut M."/>
            <person name="Kuo A."/>
            <person name="Kohler A."/>
            <person name="Murat C."/>
            <person name="Tang N."/>
            <person name="Roy S."/>
            <person name="Loubradou J."/>
            <person name="Henrissat B."/>
            <person name="Grigoriev I.V."/>
            <person name="Corradi N."/>
            <person name="Roux C."/>
            <person name="Martin F.M."/>
        </authorList>
    </citation>
    <scope>NUCLEOTIDE SEQUENCE [LARGE SCALE GENOMIC DNA]</scope>
    <source>
        <strain evidence="1 2">DAOM 194757</strain>
    </source>
</reference>
<organism evidence="1 2">
    <name type="scientific">Gigaspora rosea</name>
    <dbReference type="NCBI Taxonomy" id="44941"/>
    <lineage>
        <taxon>Eukaryota</taxon>
        <taxon>Fungi</taxon>
        <taxon>Fungi incertae sedis</taxon>
        <taxon>Mucoromycota</taxon>
        <taxon>Glomeromycotina</taxon>
        <taxon>Glomeromycetes</taxon>
        <taxon>Diversisporales</taxon>
        <taxon>Gigasporaceae</taxon>
        <taxon>Gigaspora</taxon>
    </lineage>
</organism>